<evidence type="ECO:0000256" key="4">
    <source>
        <dbReference type="SAM" id="MobiDB-lite"/>
    </source>
</evidence>
<dbReference type="InterPro" id="IPR031157">
    <property type="entry name" value="G_TR_CS"/>
</dbReference>
<evidence type="ECO:0000256" key="2">
    <source>
        <dbReference type="ARBA" id="ARBA00022741"/>
    </source>
</evidence>
<sequence length="546" mass="61106">MAYYDESEELSQREIEELIEDVFGFLPEEISNTLTEEQVEVALEKNGYDVKRTIASFKKKTTKTKIMDKQPPKMKTPIPITKSPLPKNKPTTHKTPSPLPSPSPHSMPTVQHSQKRHSEIINKVKEMHKTNQTPLTVIFCGHVDSGKSTTVGHILQELGGVTHSQIEKNKKECGEKGKKSFEYAWVMDTDDEERNRGITISVGAVEFQYNHKNIRILDAPGHTDFLMKTIDAMNEADVAVVVVDVDKHNLKCTYEGTFLDIVSTLAYSTVSKIIVAINKMDSVKWSESKYKSVVSVAEELLKEYNLDNINIRYIPISGLSGENLIKPTTSCKWCQESLLSVISEENAQFHDIEKPLRFICNDSYKQGNGSVITGIISSGVIGEKDDVIIYPTQTHGVIKKIKKGNQIIDCAGAGDIVEIQVDGTNLNIMKGYVIGSPAEPPIYYKKFHATVDLNCRDLIIRRGTLMSFYCSTGSSPCVFARIFFSGIQDVKVRPKKLKDVIQANVEIILQKPLCVDTRVNNDAFSHFFLRCNKITIGKGVITELRG</sequence>
<evidence type="ECO:0000313" key="7">
    <source>
        <dbReference type="Proteomes" id="UP001628156"/>
    </source>
</evidence>
<comment type="similarity">
    <text evidence="1">Belongs to the TRAFAC class translation factor GTPase superfamily. Classic translation factor GTPase family. EF-Tu/EF-1A subfamily.</text>
</comment>
<dbReference type="SUPFAM" id="SSF50465">
    <property type="entry name" value="EF-Tu/eEF-1alpha/eIF2-gamma C-terminal domain"/>
    <property type="match status" value="1"/>
</dbReference>
<dbReference type="Pfam" id="PF00009">
    <property type="entry name" value="GTP_EFTU"/>
    <property type="match status" value="1"/>
</dbReference>
<feature type="domain" description="Tr-type G" evidence="5">
    <location>
        <begin position="132"/>
        <end position="356"/>
    </location>
</feature>
<keyword evidence="3" id="KW-0342">GTP-binding</keyword>
<dbReference type="InterPro" id="IPR000795">
    <property type="entry name" value="T_Tr_GTP-bd_dom"/>
</dbReference>
<accession>A0ABQ0DXT9</accession>
<dbReference type="Pfam" id="PF22594">
    <property type="entry name" value="GTP-eEF1A_C"/>
    <property type="match status" value="1"/>
</dbReference>
<dbReference type="PRINTS" id="PR00315">
    <property type="entry name" value="ELONGATNFCT"/>
</dbReference>
<dbReference type="InterPro" id="IPR050100">
    <property type="entry name" value="TRAFAC_GTPase_members"/>
</dbReference>
<dbReference type="InterPro" id="IPR027417">
    <property type="entry name" value="P-loop_NTPase"/>
</dbReference>
<comment type="caution">
    <text evidence="6">The sequence shown here is derived from an EMBL/GenBank/DDBJ whole genome shotgun (WGS) entry which is preliminary data.</text>
</comment>
<proteinExistence type="inferred from homology"/>
<feature type="region of interest" description="Disordered" evidence="4">
    <location>
        <begin position="61"/>
        <end position="113"/>
    </location>
</feature>
<evidence type="ECO:0000313" key="6">
    <source>
        <dbReference type="EMBL" id="GAB1227683.1"/>
    </source>
</evidence>
<dbReference type="EMBL" id="BAAFRS010000350">
    <property type="protein sequence ID" value="GAB1227683.1"/>
    <property type="molecule type" value="Genomic_DNA"/>
</dbReference>
<dbReference type="Gene3D" id="2.40.30.10">
    <property type="entry name" value="Translation factors"/>
    <property type="match status" value="2"/>
</dbReference>
<feature type="compositionally biased region" description="Low complexity" evidence="4">
    <location>
        <begin position="73"/>
        <end position="82"/>
    </location>
</feature>
<keyword evidence="2" id="KW-0547">Nucleotide-binding</keyword>
<organism evidence="6 7">
    <name type="scientific">Entamoeba nuttalli</name>
    <dbReference type="NCBI Taxonomy" id="412467"/>
    <lineage>
        <taxon>Eukaryota</taxon>
        <taxon>Amoebozoa</taxon>
        <taxon>Evosea</taxon>
        <taxon>Archamoebae</taxon>
        <taxon>Mastigamoebida</taxon>
        <taxon>Entamoebidae</taxon>
        <taxon>Entamoeba</taxon>
    </lineage>
</organism>
<dbReference type="PROSITE" id="PS51722">
    <property type="entry name" value="G_TR_2"/>
    <property type="match status" value="1"/>
</dbReference>
<protein>
    <recommendedName>
        <fullName evidence="5">Tr-type G domain-containing protein</fullName>
    </recommendedName>
</protein>
<dbReference type="Proteomes" id="UP001628156">
    <property type="component" value="Unassembled WGS sequence"/>
</dbReference>
<dbReference type="InterPro" id="IPR009001">
    <property type="entry name" value="Transl_elong_EF1A/Init_IF2_C"/>
</dbReference>
<dbReference type="PANTHER" id="PTHR23115">
    <property type="entry name" value="TRANSLATION FACTOR"/>
    <property type="match status" value="1"/>
</dbReference>
<evidence type="ECO:0000259" key="5">
    <source>
        <dbReference type="PROSITE" id="PS51722"/>
    </source>
</evidence>
<gene>
    <name evidence="6" type="ORF">ENUP19_0350G0003</name>
</gene>
<name>A0ABQ0DXT9_9EUKA</name>
<dbReference type="PROSITE" id="PS00301">
    <property type="entry name" value="G_TR_1"/>
    <property type="match status" value="1"/>
</dbReference>
<dbReference type="SUPFAM" id="SSF52540">
    <property type="entry name" value="P-loop containing nucleoside triphosphate hydrolases"/>
    <property type="match status" value="1"/>
</dbReference>
<keyword evidence="7" id="KW-1185">Reference proteome</keyword>
<dbReference type="SUPFAM" id="SSF50447">
    <property type="entry name" value="Translation proteins"/>
    <property type="match status" value="1"/>
</dbReference>
<dbReference type="InterPro" id="IPR009000">
    <property type="entry name" value="Transl_B-barrel_sf"/>
</dbReference>
<evidence type="ECO:0000256" key="3">
    <source>
        <dbReference type="ARBA" id="ARBA00023134"/>
    </source>
</evidence>
<dbReference type="Gene3D" id="3.40.50.300">
    <property type="entry name" value="P-loop containing nucleotide triphosphate hydrolases"/>
    <property type="match status" value="1"/>
</dbReference>
<reference evidence="6 7" key="1">
    <citation type="journal article" date="2019" name="PLoS Negl. Trop. Dis.">
        <title>Whole genome sequencing of Entamoeba nuttalli reveals mammalian host-related molecular signatures and a novel octapeptide-repeat surface protein.</title>
        <authorList>
            <person name="Tanaka M."/>
            <person name="Makiuchi T."/>
            <person name="Komiyama T."/>
            <person name="Shiina T."/>
            <person name="Osaki K."/>
            <person name="Tachibana H."/>
        </authorList>
    </citation>
    <scope>NUCLEOTIDE SEQUENCE [LARGE SCALE GENOMIC DNA]</scope>
    <source>
        <strain evidence="6 7">P19-061405</strain>
    </source>
</reference>
<dbReference type="InterPro" id="IPR054696">
    <property type="entry name" value="GTP-eEF1A_C"/>
</dbReference>
<evidence type="ECO:0000256" key="1">
    <source>
        <dbReference type="ARBA" id="ARBA00007249"/>
    </source>
</evidence>